<feature type="transmembrane region" description="Helical" evidence="2">
    <location>
        <begin position="239"/>
        <end position="262"/>
    </location>
</feature>
<evidence type="ECO:0000256" key="2">
    <source>
        <dbReference type="SAM" id="Phobius"/>
    </source>
</evidence>
<feature type="region of interest" description="Disordered" evidence="1">
    <location>
        <begin position="285"/>
        <end position="305"/>
    </location>
</feature>
<dbReference type="InterPro" id="IPR049326">
    <property type="entry name" value="Rhodopsin_dom_fungi"/>
</dbReference>
<feature type="transmembrane region" description="Helical" evidence="2">
    <location>
        <begin position="104"/>
        <end position="128"/>
    </location>
</feature>
<dbReference type="VEuPathDB" id="FungiDB:P174DRAFT_379349"/>
<keyword evidence="2" id="KW-0472">Membrane</keyword>
<keyword evidence="2" id="KW-1133">Transmembrane helix</keyword>
<dbReference type="Pfam" id="PF20684">
    <property type="entry name" value="Fung_rhodopsin"/>
    <property type="match status" value="1"/>
</dbReference>
<dbReference type="OrthoDB" id="3918601at2759"/>
<dbReference type="OMA" id="CLVASFM"/>
<dbReference type="PANTHER" id="PTHR39614:SF2">
    <property type="entry name" value="INTEGRAL MEMBRANE PROTEIN"/>
    <property type="match status" value="1"/>
</dbReference>
<keyword evidence="5" id="KW-1185">Reference proteome</keyword>
<feature type="transmembrane region" description="Helical" evidence="2">
    <location>
        <begin position="206"/>
        <end position="227"/>
    </location>
</feature>
<dbReference type="Proteomes" id="UP000234474">
    <property type="component" value="Unassembled WGS sequence"/>
</dbReference>
<evidence type="ECO:0000256" key="1">
    <source>
        <dbReference type="SAM" id="MobiDB-lite"/>
    </source>
</evidence>
<feature type="transmembrane region" description="Helical" evidence="2">
    <location>
        <begin position="135"/>
        <end position="157"/>
    </location>
</feature>
<evidence type="ECO:0000259" key="3">
    <source>
        <dbReference type="Pfam" id="PF20684"/>
    </source>
</evidence>
<evidence type="ECO:0000313" key="5">
    <source>
        <dbReference type="Proteomes" id="UP000234474"/>
    </source>
</evidence>
<protein>
    <recommendedName>
        <fullName evidence="3">Rhodopsin domain-containing protein</fullName>
    </recommendedName>
</protein>
<sequence length="357" mass="39165">MMTATALPSGVSDPPTVDRKDNHGGLVVVITGFCLVLVLSSLAARTFSSYKRRIIQKDDFGFMAVVIVALAQTSLVLAQVHYGWGAAEESLSSATKEKMLKMGYVSDILFVVTLGLSKITTAVFYMALFKQKLRAVIRGLLVGGCVWVILSIILLAVRCGHQPWLDIDAQCSGLAITATDVIIEVLLVLYSARAIYSIKISIRQKIVVFGTLSCRVILIPLSATHLYYVKVQLDSDNPILYGAFGSLTAELYLAMSVVCLVASFMKPVLAVYVDEYGIAYTDDVSPPNSKLRSHTSSESRSRRLRRSETEYDRGWEWMPDRTVPAASGGRIMKTVQISVSDGPMELQRREPEVVIGV</sequence>
<dbReference type="RefSeq" id="XP_024677651.1">
    <property type="nucleotide sequence ID" value="XM_024822904.1"/>
</dbReference>
<reference evidence="5" key="1">
    <citation type="journal article" date="2018" name="Proc. Natl. Acad. Sci. U.S.A.">
        <title>Linking secondary metabolites to gene clusters through genome sequencing of six diverse Aspergillus species.</title>
        <authorList>
            <person name="Kaerboelling I."/>
            <person name="Vesth T.C."/>
            <person name="Frisvad J.C."/>
            <person name="Nybo J.L."/>
            <person name="Theobald S."/>
            <person name="Kuo A."/>
            <person name="Bowyer P."/>
            <person name="Matsuda Y."/>
            <person name="Mondo S."/>
            <person name="Lyhne E.K."/>
            <person name="Kogle M.E."/>
            <person name="Clum A."/>
            <person name="Lipzen A."/>
            <person name="Salamov A."/>
            <person name="Ngan C.Y."/>
            <person name="Daum C."/>
            <person name="Chiniquy J."/>
            <person name="Barry K."/>
            <person name="LaButti K."/>
            <person name="Haridas S."/>
            <person name="Simmons B.A."/>
            <person name="Magnuson J.K."/>
            <person name="Mortensen U.H."/>
            <person name="Larsen T.O."/>
            <person name="Grigoriev I.V."/>
            <person name="Baker S.E."/>
            <person name="Andersen M.R."/>
        </authorList>
    </citation>
    <scope>NUCLEOTIDE SEQUENCE [LARGE SCALE GENOMIC DNA]</scope>
    <source>
        <strain evidence="5">IBT 16806</strain>
    </source>
</reference>
<dbReference type="PANTHER" id="PTHR39614">
    <property type="entry name" value="INTEGRAL MEMBRANE PROTEIN"/>
    <property type="match status" value="1"/>
</dbReference>
<organism evidence="4 5">
    <name type="scientific">Aspergillus novofumigatus (strain IBT 16806)</name>
    <dbReference type="NCBI Taxonomy" id="1392255"/>
    <lineage>
        <taxon>Eukaryota</taxon>
        <taxon>Fungi</taxon>
        <taxon>Dikarya</taxon>
        <taxon>Ascomycota</taxon>
        <taxon>Pezizomycotina</taxon>
        <taxon>Eurotiomycetes</taxon>
        <taxon>Eurotiomycetidae</taxon>
        <taxon>Eurotiales</taxon>
        <taxon>Aspergillaceae</taxon>
        <taxon>Aspergillus</taxon>
        <taxon>Aspergillus subgen. Fumigati</taxon>
    </lineage>
</organism>
<dbReference type="AlphaFoldDB" id="A0A2I1BUL7"/>
<dbReference type="GeneID" id="36530230"/>
<feature type="compositionally biased region" description="Basic and acidic residues" evidence="1">
    <location>
        <begin position="295"/>
        <end position="305"/>
    </location>
</feature>
<feature type="domain" description="Rhodopsin" evidence="3">
    <location>
        <begin position="45"/>
        <end position="269"/>
    </location>
</feature>
<evidence type="ECO:0000313" key="4">
    <source>
        <dbReference type="EMBL" id="PKX89056.1"/>
    </source>
</evidence>
<feature type="transmembrane region" description="Helical" evidence="2">
    <location>
        <begin position="25"/>
        <end position="48"/>
    </location>
</feature>
<feature type="transmembrane region" description="Helical" evidence="2">
    <location>
        <begin position="60"/>
        <end position="84"/>
    </location>
</feature>
<comment type="caution">
    <text evidence="4">The sequence shown here is derived from an EMBL/GenBank/DDBJ whole genome shotgun (WGS) entry which is preliminary data.</text>
</comment>
<dbReference type="EMBL" id="MSZS01000011">
    <property type="protein sequence ID" value="PKX89056.1"/>
    <property type="molecule type" value="Genomic_DNA"/>
</dbReference>
<name>A0A2I1BUL7_ASPN1</name>
<dbReference type="STRING" id="1392255.A0A2I1BUL7"/>
<proteinExistence type="predicted"/>
<feature type="transmembrane region" description="Helical" evidence="2">
    <location>
        <begin position="172"/>
        <end position="194"/>
    </location>
</feature>
<keyword evidence="2" id="KW-0812">Transmembrane</keyword>
<accession>A0A2I1BUL7</accession>
<gene>
    <name evidence="4" type="ORF">P174DRAFT_379349</name>
</gene>